<dbReference type="InterPro" id="IPR029787">
    <property type="entry name" value="Nucleotide_cyclase"/>
</dbReference>
<accession>A0A7S7M228</accession>
<dbReference type="EMBL" id="CP054493">
    <property type="protein sequence ID" value="QOY55505.1"/>
    <property type="molecule type" value="Genomic_DNA"/>
</dbReference>
<dbReference type="Pfam" id="PF00563">
    <property type="entry name" value="EAL"/>
    <property type="match status" value="1"/>
</dbReference>
<reference evidence="3 4" key="1">
    <citation type="submission" date="2020-05" db="EMBL/GenBank/DDBJ databases">
        <title>Sulfurimonas marisnigri, sp. nov., and Sulfurimonas baltica, sp. nov., manganese oxide reducing chemolithoautotrophs of the class Epsilonproteobacteria isolated from the pelagic redoxclines of the Black and Baltic Seas and emended description of the genus Sulfurimonas.</title>
        <authorList>
            <person name="Henkel J.V."/>
            <person name="Laudan C."/>
            <person name="Werner J."/>
            <person name="Neu T."/>
            <person name="Plewe S."/>
            <person name="Sproer C."/>
            <person name="Bunk B."/>
            <person name="Schulz-Vogt H.N."/>
        </authorList>
    </citation>
    <scope>NUCLEOTIDE SEQUENCE [LARGE SCALE GENOMIC DNA]</scope>
    <source>
        <strain evidence="3 4">SoZ1</strain>
    </source>
</reference>
<dbReference type="InterPro" id="IPR035919">
    <property type="entry name" value="EAL_sf"/>
</dbReference>
<organism evidence="3 4">
    <name type="scientific">Candidatus Sulfurimonas marisnigri</name>
    <dbReference type="NCBI Taxonomy" id="2740405"/>
    <lineage>
        <taxon>Bacteria</taxon>
        <taxon>Pseudomonadati</taxon>
        <taxon>Campylobacterota</taxon>
        <taxon>Epsilonproteobacteria</taxon>
        <taxon>Campylobacterales</taxon>
        <taxon>Sulfurimonadaceae</taxon>
        <taxon>Sulfurimonas</taxon>
    </lineage>
</organism>
<evidence type="ECO:0000313" key="3">
    <source>
        <dbReference type="EMBL" id="QOY55505.1"/>
    </source>
</evidence>
<proteinExistence type="predicted"/>
<dbReference type="KEGG" id="smas:HUE87_04530"/>
<dbReference type="InterPro" id="IPR043128">
    <property type="entry name" value="Rev_trsase/Diguanyl_cyclase"/>
</dbReference>
<dbReference type="SUPFAM" id="SSF141868">
    <property type="entry name" value="EAL domain-like"/>
    <property type="match status" value="1"/>
</dbReference>
<dbReference type="NCBIfam" id="TIGR00254">
    <property type="entry name" value="GGDEF"/>
    <property type="match status" value="1"/>
</dbReference>
<dbReference type="PROSITE" id="PS50883">
    <property type="entry name" value="EAL"/>
    <property type="match status" value="1"/>
</dbReference>
<dbReference type="PANTHER" id="PTHR33121:SF71">
    <property type="entry name" value="OXYGEN SENSOR PROTEIN DOSP"/>
    <property type="match status" value="1"/>
</dbReference>
<sequence length="410" mass="47154">MNDKDIIYSDQLTNIQNRFALMEYLEKILHGNVFLINIDNFSNINSAYGFELGDKVLIEISKLINIAKPLSCQLFRLNSDEFVLVNEIDMTKKELEDVASSLISFFDQMEIEVSDDIDIRISISIGIATGSCSEVLNHAKVAIKELREYKRGSYRIFDSKSTFIKKQQENIYWIHKIKVAFMEENLIAFYQPIINNKTKKIEKFESLVRIYDNGVLIPPVRFLEASKITGTLTLVTRTIIQKSFEMFRNKDYDFSINITSTDFHLNYLEEYLLKYSKKYDINPSRVVLEILEDITTLDAPGILEQLNSLRANGFKIAIDDFGSLSSNFSRLLEFSPDYLKIDGSFIKNILTDNKSLIIVEAIVLLCKKSGIKTVAEFVHSKEVQVRVEELGIDYSQGYYFSEPQAELVTL</sequence>
<keyword evidence="4" id="KW-1185">Reference proteome</keyword>
<dbReference type="AlphaFoldDB" id="A0A7S7M228"/>
<dbReference type="SUPFAM" id="SSF55073">
    <property type="entry name" value="Nucleotide cyclase"/>
    <property type="match status" value="1"/>
</dbReference>
<protein>
    <submittedName>
        <fullName evidence="3">EAL domain-containing protein</fullName>
    </submittedName>
</protein>
<dbReference type="Gene3D" id="3.30.70.270">
    <property type="match status" value="1"/>
</dbReference>
<feature type="domain" description="GGDEF" evidence="2">
    <location>
        <begin position="29"/>
        <end position="159"/>
    </location>
</feature>
<evidence type="ECO:0000313" key="4">
    <source>
        <dbReference type="Proteomes" id="UP000593836"/>
    </source>
</evidence>
<dbReference type="PROSITE" id="PS50887">
    <property type="entry name" value="GGDEF"/>
    <property type="match status" value="1"/>
</dbReference>
<dbReference type="Proteomes" id="UP000593836">
    <property type="component" value="Chromosome"/>
</dbReference>
<dbReference type="PANTHER" id="PTHR33121">
    <property type="entry name" value="CYCLIC DI-GMP PHOSPHODIESTERASE PDEF"/>
    <property type="match status" value="1"/>
</dbReference>
<dbReference type="GO" id="GO:0071111">
    <property type="term" value="F:cyclic-guanylate-specific phosphodiesterase activity"/>
    <property type="evidence" value="ECO:0007669"/>
    <property type="project" value="InterPro"/>
</dbReference>
<dbReference type="Gene3D" id="3.20.20.450">
    <property type="entry name" value="EAL domain"/>
    <property type="match status" value="1"/>
</dbReference>
<evidence type="ECO:0000259" key="1">
    <source>
        <dbReference type="PROSITE" id="PS50883"/>
    </source>
</evidence>
<name>A0A7S7M228_9BACT</name>
<dbReference type="SMART" id="SM00052">
    <property type="entry name" value="EAL"/>
    <property type="match status" value="1"/>
</dbReference>
<dbReference type="InterPro" id="IPR050706">
    <property type="entry name" value="Cyclic-di-GMP_PDE-like"/>
</dbReference>
<dbReference type="InterPro" id="IPR000160">
    <property type="entry name" value="GGDEF_dom"/>
</dbReference>
<dbReference type="Pfam" id="PF00990">
    <property type="entry name" value="GGDEF"/>
    <property type="match status" value="1"/>
</dbReference>
<feature type="domain" description="EAL" evidence="1">
    <location>
        <begin position="170"/>
        <end position="410"/>
    </location>
</feature>
<dbReference type="SMART" id="SM00267">
    <property type="entry name" value="GGDEF"/>
    <property type="match status" value="1"/>
</dbReference>
<gene>
    <name evidence="3" type="ORF">HUE87_04530</name>
</gene>
<dbReference type="RefSeq" id="WP_194367544.1">
    <property type="nucleotide sequence ID" value="NZ_CP054493.1"/>
</dbReference>
<dbReference type="CDD" id="cd01948">
    <property type="entry name" value="EAL"/>
    <property type="match status" value="1"/>
</dbReference>
<evidence type="ECO:0000259" key="2">
    <source>
        <dbReference type="PROSITE" id="PS50887"/>
    </source>
</evidence>
<dbReference type="InterPro" id="IPR001633">
    <property type="entry name" value="EAL_dom"/>
</dbReference>